<evidence type="ECO:0000256" key="2">
    <source>
        <dbReference type="ARBA" id="ARBA00004488"/>
    </source>
</evidence>
<keyword evidence="18" id="KW-0732">Signal</keyword>
<evidence type="ECO:0000256" key="17">
    <source>
        <dbReference type="SAM" id="Phobius"/>
    </source>
</evidence>
<evidence type="ECO:0000256" key="11">
    <source>
        <dbReference type="ARBA" id="ARBA00023170"/>
    </source>
</evidence>
<dbReference type="FunFam" id="3.30.60.270:FF:000005">
    <property type="entry name" value="Sortilin"/>
    <property type="match status" value="2"/>
</dbReference>
<keyword evidence="5 17" id="KW-0812">Transmembrane</keyword>
<evidence type="ECO:0000256" key="15">
    <source>
        <dbReference type="ARBA" id="ARBA00031354"/>
    </source>
</evidence>
<keyword evidence="10 17" id="KW-0472">Membrane</keyword>
<evidence type="ECO:0000313" key="21">
    <source>
        <dbReference type="Proteomes" id="UP000701801"/>
    </source>
</evidence>
<evidence type="ECO:0000256" key="5">
    <source>
        <dbReference type="ARBA" id="ARBA00022692"/>
    </source>
</evidence>
<evidence type="ECO:0000256" key="12">
    <source>
        <dbReference type="ARBA" id="ARBA00023180"/>
    </source>
</evidence>
<sequence length="1489" mass="167755">MRLQWRNLLLSSTLLGAAWAKKDGPAIKQSKFDFIPYNVNYFEDSDVVLFIDASTLNAYRSEDAGATWKEVEEVPDGALMELIMHPFDSKRAYIITEGTSHWQTKDRGKSWQKFSVDSLASIFQNQALAFHAGDPDRIIYNAMDCAGIFCEELTYYTTNGFEKTTRMRLDTIGCHWAKSSKEFTTGDKDTDLRRIMCIVRGKFSPWSKDYRTVISDDYFAKSGSAIQEFEPELEPGKLVKGVVNMAVVTNYLVVATSAEGTDEMALYITDDTKKWHRAVFPKDHRLAEKAYTMLESTKYSIQIDVLTSNNRGQSMGVFLTSNSNGTYFFRNIEHTNRNMHGMVDFEKVTGIQGISLVNTVSNWEEVEKGHEDKKVMTQITFDDGWHFHGITCEKEPLHLHSVTEMSNSGRIFSSPAPGIVMGIGNTGDHLKPYKDGNLYVSDDAGLTWIKGLDGPHKYEFGDQGSILLAIPDSGPTGEIKYSLNHGKEWKKIDLPEKVRPVQLTTTQDSTSLKFLLEAVDPDKPREKGFIISLDFDDMHEGQCKEDQLELWHARVDKDGKPKCLMGHTQAFKRRKKDADCFMKSEFKDPEVITEDCPCTSDDFECDYNFVRNEDHSECLRVEGTALVLPEGACKNPEKDKTFKGSSSWRLIPGNTCKRADGPQKDDPVERECKDTINPHTPSSGKIVATQATLPGSSLFPEVYLERTDISLDADETVVAHTDEGVFLSSDHGKKWTQILKDENIVAVYPHRFYKDVVFFLTATEKVFYSIERGENIREFKAEDPPNLDQLIVMNFHWKHKDWILWVGGRDCPGEKCHSVASLSKDRGDTWKTLRRYVRKCEFIKEERRLYTTPAEKLGQDDDDLDNLIYCEVRKHERKDSKDNPWQLVSSEDFFTNEPMVHFENLVDFATMSEYIVVATRDEAHSTLHVNASVDGRTFAGAQFPHEFNFPQSGYTVLDSSTHSIFLHVTVNQEKDLEYGSIIKSNSNGTSYGLSLAAVDRDAPGYVDFEKTFGLEGLSLANVVSNNNDKDFKKQGKRLKTMITHNDGAQWDLITPPEKDADGKKFDCKGGIDKCSLNVHGYTERNHKSHTYSSTTAVGLMVVTGSVGEYLGKEADTFMTSDGGISWFAVKKGKYMWEYGDQGAIIILVKEGAPTKTVSYSTDEGATWEDFQFSDEEVTVEDLTTTPSDNSRNFLLWIKKKGEIHTINIDFTGLTNTKCELNEKDPEKSPDYYLWTPKHPKQNNNCLFGHVSQIIRKKTSSKCYNPRVIPGLHDIKENCECTRQDYECDFNYERQTDGSCALVPGFSPPDHSLICKVEAERVEYFSPTGYRKLPMSTCQNGREFDRSEAKPCPGKEKEFEKKHSASAIGIFFAVIIPIAAAAGAGWWVWRNWASKFGQIRLGEQSSFDSEAPWVKYPVLAVAGVVAVGAALPLLISSLWRSVSTAMGGGSRGAARFTTRDSFARGRGNYAVVDDDADELLGEESDEEVGV</sequence>
<accession>A0A9N9LXV7</accession>
<dbReference type="InterPro" id="IPR031778">
    <property type="entry name" value="Sortilin_N"/>
</dbReference>
<reference evidence="20" key="1">
    <citation type="submission" date="2021-07" db="EMBL/GenBank/DDBJ databases">
        <authorList>
            <person name="Durling M."/>
        </authorList>
    </citation>
    <scope>NUCLEOTIDE SEQUENCE</scope>
</reference>
<dbReference type="GO" id="GO:0006895">
    <property type="term" value="P:Golgi to endosome transport"/>
    <property type="evidence" value="ECO:0007669"/>
    <property type="project" value="TreeGrafter"/>
</dbReference>
<dbReference type="GO" id="GO:0005794">
    <property type="term" value="C:Golgi apparatus"/>
    <property type="evidence" value="ECO:0007669"/>
    <property type="project" value="UniProtKB-SubCell"/>
</dbReference>
<dbReference type="GO" id="GO:0005829">
    <property type="term" value="C:cytosol"/>
    <property type="evidence" value="ECO:0007669"/>
    <property type="project" value="GOC"/>
</dbReference>
<protein>
    <recommendedName>
        <fullName evidence="3">Vacuolar protein sorting/targeting protein 10</fullName>
    </recommendedName>
    <alternativeName>
        <fullName evidence="15">Carboxypeptidase Y receptor</fullName>
    </alternativeName>
    <alternativeName>
        <fullName evidence="14 16">Sortilin VPS10</fullName>
    </alternativeName>
</protein>
<keyword evidence="6" id="KW-0677">Repeat</keyword>
<comment type="caution">
    <text evidence="20">The sequence shown here is derived from an EMBL/GenBank/DDBJ whole genome shotgun (WGS) entry which is preliminary data.</text>
</comment>
<evidence type="ECO:0000256" key="7">
    <source>
        <dbReference type="ARBA" id="ARBA00022927"/>
    </source>
</evidence>
<dbReference type="SMART" id="SM00602">
    <property type="entry name" value="VPS10"/>
    <property type="match status" value="2"/>
</dbReference>
<comment type="function">
    <text evidence="13">Functions as a sorting receptor in the Golgi compartment required for the intracellular sorting and delivery of soluble vacuolar proteins, like carboxypeptidase Y (CPY) and proteinase A. Executes multiple rounds of sorting by cycling between the late Golgi and a prevacuolar endosome-like compartment.</text>
</comment>
<dbReference type="Gene3D" id="2.10.70.80">
    <property type="match status" value="2"/>
</dbReference>
<dbReference type="Gene3D" id="3.30.60.270">
    <property type="match status" value="2"/>
</dbReference>
<dbReference type="InterPro" id="IPR015943">
    <property type="entry name" value="WD40/YVTN_repeat-like_dom_sf"/>
</dbReference>
<keyword evidence="11" id="KW-0675">Receptor</keyword>
<dbReference type="EMBL" id="CAJVRM010000315">
    <property type="protein sequence ID" value="CAG8979476.1"/>
    <property type="molecule type" value="Genomic_DNA"/>
</dbReference>
<dbReference type="PANTHER" id="PTHR12106">
    <property type="entry name" value="SORTILIN RELATED"/>
    <property type="match status" value="1"/>
</dbReference>
<dbReference type="Gene3D" id="2.130.10.10">
    <property type="entry name" value="YVTN repeat-like/Quinoprotein amine dehydrogenase"/>
    <property type="match status" value="2"/>
</dbReference>
<evidence type="ECO:0000256" key="9">
    <source>
        <dbReference type="ARBA" id="ARBA00023034"/>
    </source>
</evidence>
<keyword evidence="8 17" id="KW-1133">Transmembrane helix</keyword>
<evidence type="ECO:0000256" key="4">
    <source>
        <dbReference type="ARBA" id="ARBA00022448"/>
    </source>
</evidence>
<proteinExistence type="predicted"/>
<feature type="signal peptide" evidence="18">
    <location>
        <begin position="1"/>
        <end position="20"/>
    </location>
</feature>
<feature type="transmembrane region" description="Helical" evidence="17">
    <location>
        <begin position="1364"/>
        <end position="1388"/>
    </location>
</feature>
<evidence type="ECO:0000259" key="19">
    <source>
        <dbReference type="SMART" id="SM00602"/>
    </source>
</evidence>
<feature type="transmembrane region" description="Helical" evidence="17">
    <location>
        <begin position="1415"/>
        <end position="1438"/>
    </location>
</feature>
<feature type="domain" description="VPS10" evidence="19">
    <location>
        <begin position="714"/>
        <end position="1356"/>
    </location>
</feature>
<keyword evidence="12" id="KW-0325">Glycoprotein</keyword>
<dbReference type="Proteomes" id="UP000701801">
    <property type="component" value="Unassembled WGS sequence"/>
</dbReference>
<dbReference type="GO" id="GO:0006623">
    <property type="term" value="P:protein targeting to vacuole"/>
    <property type="evidence" value="ECO:0007669"/>
    <property type="project" value="TreeGrafter"/>
</dbReference>
<evidence type="ECO:0000256" key="8">
    <source>
        <dbReference type="ARBA" id="ARBA00022989"/>
    </source>
</evidence>
<comment type="subcellular location">
    <subcellularLocation>
        <location evidence="1">Golgi apparatus</location>
        <location evidence="1">trans-Golgi network membrane</location>
        <topology evidence="1">Multi-pass membrane protein</topology>
    </subcellularLocation>
    <subcellularLocation>
        <location evidence="2">Prevacuolar compartment membrane</location>
        <topology evidence="2">Multi-pass membrane protein</topology>
    </subcellularLocation>
</comment>
<feature type="domain" description="VPS10" evidence="19">
    <location>
        <begin position="47"/>
        <end position="684"/>
    </location>
</feature>
<dbReference type="GO" id="GO:0006896">
    <property type="term" value="P:Golgi to vacuole transport"/>
    <property type="evidence" value="ECO:0007669"/>
    <property type="project" value="TreeGrafter"/>
</dbReference>
<evidence type="ECO:0000256" key="6">
    <source>
        <dbReference type="ARBA" id="ARBA00022737"/>
    </source>
</evidence>
<evidence type="ECO:0000256" key="3">
    <source>
        <dbReference type="ARBA" id="ARBA00015369"/>
    </source>
</evidence>
<evidence type="ECO:0000256" key="18">
    <source>
        <dbReference type="SAM" id="SignalP"/>
    </source>
</evidence>
<dbReference type="Pfam" id="PF15901">
    <property type="entry name" value="Sortilin_C"/>
    <property type="match status" value="2"/>
</dbReference>
<gene>
    <name evidence="20" type="ORF">HYALB_00012076</name>
</gene>
<name>A0A9N9LXV7_9HELO</name>
<dbReference type="InterPro" id="IPR006581">
    <property type="entry name" value="VPS10"/>
</dbReference>
<evidence type="ECO:0000256" key="1">
    <source>
        <dbReference type="ARBA" id="ARBA00004166"/>
    </source>
</evidence>
<dbReference type="Pfam" id="PF15902">
    <property type="entry name" value="Sortilin-Vps10"/>
    <property type="match status" value="2"/>
</dbReference>
<evidence type="ECO:0000256" key="10">
    <source>
        <dbReference type="ARBA" id="ARBA00023136"/>
    </source>
</evidence>
<evidence type="ECO:0000256" key="14">
    <source>
        <dbReference type="ARBA" id="ARBA00031250"/>
    </source>
</evidence>
<keyword evidence="9" id="KW-0333">Golgi apparatus</keyword>
<keyword evidence="7" id="KW-0653">Protein transport</keyword>
<evidence type="ECO:0000313" key="20">
    <source>
        <dbReference type="EMBL" id="CAG8979476.1"/>
    </source>
</evidence>
<dbReference type="SUPFAM" id="SSF110296">
    <property type="entry name" value="Oligoxyloglucan reducing end-specific cellobiohydrolase"/>
    <property type="match status" value="2"/>
</dbReference>
<dbReference type="OrthoDB" id="443634at2759"/>
<feature type="chain" id="PRO_5040221270" description="Vacuolar protein sorting/targeting protein 10" evidence="18">
    <location>
        <begin position="21"/>
        <end position="1489"/>
    </location>
</feature>
<dbReference type="InterPro" id="IPR050310">
    <property type="entry name" value="VPS10-sortilin"/>
</dbReference>
<evidence type="ECO:0000256" key="16">
    <source>
        <dbReference type="ARBA" id="ARBA00031902"/>
    </source>
</evidence>
<keyword evidence="21" id="KW-1185">Reference proteome</keyword>
<dbReference type="PANTHER" id="PTHR12106:SF27">
    <property type="entry name" value="SORTILIN-RELATED RECEPTOR"/>
    <property type="match status" value="1"/>
</dbReference>
<dbReference type="InterPro" id="IPR031777">
    <property type="entry name" value="Sortilin_C"/>
</dbReference>
<keyword evidence="4" id="KW-0813">Transport</keyword>
<evidence type="ECO:0000256" key="13">
    <source>
        <dbReference type="ARBA" id="ARBA00025569"/>
    </source>
</evidence>
<organism evidence="20 21">
    <name type="scientific">Hymenoscyphus albidus</name>
    <dbReference type="NCBI Taxonomy" id="595503"/>
    <lineage>
        <taxon>Eukaryota</taxon>
        <taxon>Fungi</taxon>
        <taxon>Dikarya</taxon>
        <taxon>Ascomycota</taxon>
        <taxon>Pezizomycotina</taxon>
        <taxon>Leotiomycetes</taxon>
        <taxon>Helotiales</taxon>
        <taxon>Helotiaceae</taxon>
        <taxon>Hymenoscyphus</taxon>
    </lineage>
</organism>
<dbReference type="GO" id="GO:0016020">
    <property type="term" value="C:membrane"/>
    <property type="evidence" value="ECO:0007669"/>
    <property type="project" value="InterPro"/>
</dbReference>